<proteinExistence type="inferred from homology"/>
<dbReference type="PANTHER" id="PTHR43053">
    <property type="entry name" value="GLYCOSIDASE FAMILY 31"/>
    <property type="match status" value="1"/>
</dbReference>
<dbReference type="AlphaFoldDB" id="A0A915E9K8"/>
<sequence length="519" mass="59787">METTLGSLRIAEDGKTAQLFTTLSLVLKIYLGESFNQNKTVVRTDPKYVEVDYGIGFPSLRVDMMQEDMLEIYRFKWRKSADSNYLKDTLQMNLTQNGSDSTKIKWYGGALRPNQHWPIDLDTNGTYKLHPFVTYDAPASGQERYWLCSERLAISVPYTVPLWSKIDNGHLTLQAQADQPPFNSFAPPTDEAFLEYEIAIPKKDQKTVSLREFHSKTFDKYLKRPSATPDHLMMEKPIWSTWAQYGPLVTQMDVLNFSETINKMGFPISHLELDDKWAAEYGDFEINQIKFPDFPKWSSHKCGVFFEMLNFVVPMIRVKNGADLSLRKYFIKNSTGEAAVNEWWDGKAYVIDFTNPGAWKWWSDQLTAFKEKHGVHSYKFDAGEITWMPEDYKLFNGSNPNDFTRAYVRFTATFGNAVENRAGSGTQDSSVFLRTLDRNSDWDGMGLQTLIPGILISSLHGYYWNLPIWLVAMDTLRTGMCIKYQTESYTFDGSRQALSCFPYSFHLCPGFMTMKQCKL</sequence>
<keyword evidence="3 4" id="KW-0326">Glycosidase</keyword>
<keyword evidence="6" id="KW-1185">Reference proteome</keyword>
<evidence type="ECO:0000256" key="2">
    <source>
        <dbReference type="ARBA" id="ARBA00022801"/>
    </source>
</evidence>
<comment type="similarity">
    <text evidence="1 4">Belongs to the glycosyl hydrolase 31 family.</text>
</comment>
<dbReference type="InterPro" id="IPR050985">
    <property type="entry name" value="Alpha-glycosidase_related"/>
</dbReference>
<feature type="domain" description="Glycoside hydrolase family 31 TIM barrel" evidence="5">
    <location>
        <begin position="242"/>
        <end position="389"/>
    </location>
</feature>
<dbReference type="Proteomes" id="UP000887574">
    <property type="component" value="Unplaced"/>
</dbReference>
<accession>A0A915E9K8</accession>
<dbReference type="GO" id="GO:0005975">
    <property type="term" value="P:carbohydrate metabolic process"/>
    <property type="evidence" value="ECO:0007669"/>
    <property type="project" value="InterPro"/>
</dbReference>
<dbReference type="InterPro" id="IPR000322">
    <property type="entry name" value="Glyco_hydro_31_TIM"/>
</dbReference>
<dbReference type="PANTHER" id="PTHR43053:SF4">
    <property type="entry name" value="MYOGENESIS-REGULATING GLYCOSIDASE"/>
    <property type="match status" value="1"/>
</dbReference>
<dbReference type="Pfam" id="PF01055">
    <property type="entry name" value="Glyco_hydro_31_2nd"/>
    <property type="match status" value="1"/>
</dbReference>
<evidence type="ECO:0000313" key="7">
    <source>
        <dbReference type="WBParaSite" id="jg4314"/>
    </source>
</evidence>
<evidence type="ECO:0000256" key="3">
    <source>
        <dbReference type="ARBA" id="ARBA00023295"/>
    </source>
</evidence>
<dbReference type="InterPro" id="IPR017853">
    <property type="entry name" value="GH"/>
</dbReference>
<dbReference type="WBParaSite" id="jg4314">
    <property type="protein sequence ID" value="jg4314"/>
    <property type="gene ID" value="jg4314"/>
</dbReference>
<reference evidence="7" key="1">
    <citation type="submission" date="2022-11" db="UniProtKB">
        <authorList>
            <consortium name="WormBaseParasite"/>
        </authorList>
    </citation>
    <scope>IDENTIFICATION</scope>
</reference>
<name>A0A915E9K8_9BILA</name>
<protein>
    <submittedName>
        <fullName evidence="7">Alpha-glucosidase</fullName>
    </submittedName>
</protein>
<keyword evidence="2 4" id="KW-0378">Hydrolase</keyword>
<dbReference type="SUPFAM" id="SSF51445">
    <property type="entry name" value="(Trans)glycosidases"/>
    <property type="match status" value="1"/>
</dbReference>
<dbReference type="Gene3D" id="3.20.20.80">
    <property type="entry name" value="Glycosidases"/>
    <property type="match status" value="1"/>
</dbReference>
<evidence type="ECO:0000259" key="5">
    <source>
        <dbReference type="Pfam" id="PF01055"/>
    </source>
</evidence>
<dbReference type="GO" id="GO:0004553">
    <property type="term" value="F:hydrolase activity, hydrolyzing O-glycosyl compounds"/>
    <property type="evidence" value="ECO:0007669"/>
    <property type="project" value="InterPro"/>
</dbReference>
<evidence type="ECO:0000256" key="4">
    <source>
        <dbReference type="RuleBase" id="RU361185"/>
    </source>
</evidence>
<evidence type="ECO:0000256" key="1">
    <source>
        <dbReference type="ARBA" id="ARBA00007806"/>
    </source>
</evidence>
<evidence type="ECO:0000313" key="6">
    <source>
        <dbReference type="Proteomes" id="UP000887574"/>
    </source>
</evidence>
<organism evidence="6 7">
    <name type="scientific">Ditylenchus dipsaci</name>
    <dbReference type="NCBI Taxonomy" id="166011"/>
    <lineage>
        <taxon>Eukaryota</taxon>
        <taxon>Metazoa</taxon>
        <taxon>Ecdysozoa</taxon>
        <taxon>Nematoda</taxon>
        <taxon>Chromadorea</taxon>
        <taxon>Rhabditida</taxon>
        <taxon>Tylenchina</taxon>
        <taxon>Tylenchomorpha</taxon>
        <taxon>Sphaerularioidea</taxon>
        <taxon>Anguinidae</taxon>
        <taxon>Anguininae</taxon>
        <taxon>Ditylenchus</taxon>
    </lineage>
</organism>